<name>A0A9D1HTK6_9BACT</name>
<proteinExistence type="predicted"/>
<evidence type="ECO:0000256" key="3">
    <source>
        <dbReference type="SAM" id="SignalP"/>
    </source>
</evidence>
<evidence type="ECO:0000256" key="1">
    <source>
        <dbReference type="SAM" id="MobiDB-lite"/>
    </source>
</evidence>
<feature type="chain" id="PRO_5039565072" evidence="3">
    <location>
        <begin position="28"/>
        <end position="256"/>
    </location>
</feature>
<evidence type="ECO:0000313" key="5">
    <source>
        <dbReference type="Proteomes" id="UP000824087"/>
    </source>
</evidence>
<dbReference type="AlphaFoldDB" id="A0A9D1HTK6"/>
<dbReference type="Proteomes" id="UP000824087">
    <property type="component" value="Unassembled WGS sequence"/>
</dbReference>
<keyword evidence="2" id="KW-0812">Transmembrane</keyword>
<feature type="signal peptide" evidence="3">
    <location>
        <begin position="1"/>
        <end position="27"/>
    </location>
</feature>
<feature type="region of interest" description="Disordered" evidence="1">
    <location>
        <begin position="124"/>
        <end position="145"/>
    </location>
</feature>
<keyword evidence="2" id="KW-1133">Transmembrane helix</keyword>
<feature type="compositionally biased region" description="Polar residues" evidence="1">
    <location>
        <begin position="132"/>
        <end position="145"/>
    </location>
</feature>
<feature type="transmembrane region" description="Helical" evidence="2">
    <location>
        <begin position="173"/>
        <end position="191"/>
    </location>
</feature>
<dbReference type="EMBL" id="DVML01000007">
    <property type="protein sequence ID" value="HIU22067.1"/>
    <property type="molecule type" value="Genomic_DNA"/>
</dbReference>
<reference evidence="4" key="2">
    <citation type="journal article" date="2021" name="PeerJ">
        <title>Extensive microbial diversity within the chicken gut microbiome revealed by metagenomics and culture.</title>
        <authorList>
            <person name="Gilroy R."/>
            <person name="Ravi A."/>
            <person name="Getino M."/>
            <person name="Pursley I."/>
            <person name="Horton D.L."/>
            <person name="Alikhan N.F."/>
            <person name="Baker D."/>
            <person name="Gharbi K."/>
            <person name="Hall N."/>
            <person name="Watson M."/>
            <person name="Adriaenssens E.M."/>
            <person name="Foster-Nyarko E."/>
            <person name="Jarju S."/>
            <person name="Secka A."/>
            <person name="Antonio M."/>
            <person name="Oren A."/>
            <person name="Chaudhuri R.R."/>
            <person name="La Ragione R."/>
            <person name="Hildebrand F."/>
            <person name="Pallen M.J."/>
        </authorList>
    </citation>
    <scope>NUCLEOTIDE SEQUENCE</scope>
    <source>
        <strain evidence="4">CHK197-8231</strain>
    </source>
</reference>
<gene>
    <name evidence="4" type="ORF">IAD49_00580</name>
</gene>
<protein>
    <submittedName>
        <fullName evidence="4">Uncharacterized protein</fullName>
    </submittedName>
</protein>
<feature type="transmembrane region" description="Helical" evidence="2">
    <location>
        <begin position="212"/>
        <end position="230"/>
    </location>
</feature>
<evidence type="ECO:0000313" key="4">
    <source>
        <dbReference type="EMBL" id="HIU22067.1"/>
    </source>
</evidence>
<organism evidence="4 5">
    <name type="scientific">Candidatus Fimihabitans intestinipullorum</name>
    <dbReference type="NCBI Taxonomy" id="2840820"/>
    <lineage>
        <taxon>Bacteria</taxon>
        <taxon>Bacillati</taxon>
        <taxon>Mycoplasmatota</taxon>
        <taxon>Mycoplasmatota incertae sedis</taxon>
        <taxon>Candidatus Fimihabitans</taxon>
    </lineage>
</organism>
<sequence>MNLKKYMRDLIVLAFICMCISPVNVLAVWAGAPPTPTTTPTPGTSTEKQETYAECQQTHQGNSGSMCQKEAQEAAKEIENNKKIQEGSGYGECKKDLSYLPENSQALYCGKYQNTTAEEYEEMTGKNEAKAENTSNSGPSLEETSYNIPSTTCGGSIELPLALATITSNAVNLGKIVVPIILIIMGMIDFFKATAASDADATSKAGKKLTRRIVAAIAAMLIVTLVQFIFSNFGTATGKTSVTSCIDCFINGNCGV</sequence>
<comment type="caution">
    <text evidence="4">The sequence shown here is derived from an EMBL/GenBank/DDBJ whole genome shotgun (WGS) entry which is preliminary data.</text>
</comment>
<keyword evidence="3" id="KW-0732">Signal</keyword>
<keyword evidence="2" id="KW-0472">Membrane</keyword>
<accession>A0A9D1HTK6</accession>
<evidence type="ECO:0000256" key="2">
    <source>
        <dbReference type="SAM" id="Phobius"/>
    </source>
</evidence>
<reference evidence="4" key="1">
    <citation type="submission" date="2020-10" db="EMBL/GenBank/DDBJ databases">
        <authorList>
            <person name="Gilroy R."/>
        </authorList>
    </citation>
    <scope>NUCLEOTIDE SEQUENCE</scope>
    <source>
        <strain evidence="4">CHK197-8231</strain>
    </source>
</reference>